<keyword evidence="3" id="KW-1185">Reference proteome</keyword>
<accession>D2NT26</accession>
<reference evidence="3" key="1">
    <citation type="submission" date="2009-07" db="EMBL/GenBank/DDBJ databases">
        <title>Complete genome sequence of Rothia mucilaginosa DJ.</title>
        <authorList>
            <person name="Yamane K."/>
            <person name="Nambu T."/>
            <person name="Mashimo C."/>
            <person name="Sugimori C."/>
            <person name="Yamanaka T."/>
            <person name="Leung K."/>
            <person name="Fukushima H."/>
        </authorList>
    </citation>
    <scope>NUCLEOTIDE SEQUENCE [LARGE SCALE GENOMIC DNA]</scope>
    <source>
        <strain evidence="3">DY-18</strain>
    </source>
</reference>
<evidence type="ECO:0000313" key="3">
    <source>
        <dbReference type="Proteomes" id="UP000001883"/>
    </source>
</evidence>
<feature type="compositionally biased region" description="Basic residues" evidence="1">
    <location>
        <begin position="390"/>
        <end position="402"/>
    </location>
</feature>
<feature type="region of interest" description="Disordered" evidence="1">
    <location>
        <begin position="434"/>
        <end position="464"/>
    </location>
</feature>
<sequence>MLSRLVVDRAAQRIRQVLLRRHMPRLIMRIHIPHAVTKLLSPRIMTITQMHRNLTRSTRTHIRNRAVNRVIRRIRLRRERTINHRLRQDNTRLRHAHQRHRLRRSRRHLQRLRISQANILTRQNHDATRHETWILATLQHARQVVHSGVRIRATHGFNERTHHVIMLITRTVVADRGAVHRLRSMRQGDAHGRGRFRRLLPRLPRRVCQICQILGGAGRFCRSLFGLAKRNRSRRLQRGQGAASVASRNRREVGARILINDRRTVKTARVSQRTVNQLLNIGLLQRMNPQQQRARKQRRNNAERRVLRRSRHQNHPAVLHAGQERILLSLRETVNLVEEEHCGRTVHVAVEQRLIHDCAHILHARGNRRKLHELTTRRARNHMRQGGLTRTRRAVQNHRGRASRAGILPRQHAQRRTRSQQMLLAENLINRARTHTHRQRRTRRRTRRIRTRRRGTRGGGLLSGRANQAHAVPVIGQFKIKEGISHSLTLSFHNLEVGTGCGYTVADLARGVTPHGFSIG</sequence>
<dbReference type="AlphaFoldDB" id="D2NT26"/>
<proteinExistence type="predicted"/>
<dbReference type="eggNOG" id="ENOG502ZJ74">
    <property type="taxonomic scope" value="Bacteria"/>
</dbReference>
<dbReference type="Proteomes" id="UP000001883">
    <property type="component" value="Chromosome"/>
</dbReference>
<organism evidence="2 3">
    <name type="scientific">Rothia mucilaginosa (strain DY-18)</name>
    <name type="common">Stomatococcus mucilaginosus</name>
    <dbReference type="NCBI Taxonomy" id="680646"/>
    <lineage>
        <taxon>Bacteria</taxon>
        <taxon>Bacillati</taxon>
        <taxon>Actinomycetota</taxon>
        <taxon>Actinomycetes</taxon>
        <taxon>Micrococcales</taxon>
        <taxon>Micrococcaceae</taxon>
        <taxon>Rothia</taxon>
    </lineage>
</organism>
<evidence type="ECO:0000313" key="2">
    <source>
        <dbReference type="EMBL" id="BAI64802.1"/>
    </source>
</evidence>
<reference evidence="2 3" key="2">
    <citation type="journal article" date="2010" name="J Osaka Dent Univ">
        <title>Isolation and identification of Rothia mucilaginosa from persistent apical periodontitis lesions.</title>
        <authorList>
            <person name="Yamane K."/>
            <person name="Yoshida M."/>
            <person name="Fujihira T."/>
            <person name="Baba T."/>
            <person name="Tsuji N."/>
            <person name="Hayashi H."/>
            <person name="Sugimori C."/>
            <person name="Yamanaka T."/>
            <person name="Mashimo C."/>
            <person name="Nambu T."/>
            <person name="Kawai H."/>
            <person name="Fukushima H."/>
        </authorList>
    </citation>
    <scope>NUCLEOTIDE SEQUENCE [LARGE SCALE GENOMIC DNA]</scope>
    <source>
        <strain evidence="2 3">DY-18</strain>
    </source>
</reference>
<protein>
    <submittedName>
        <fullName evidence="2">Glycine/D-amino acid oxidase</fullName>
    </submittedName>
</protein>
<dbReference type="KEGG" id="rmu:RMDY18_09700"/>
<feature type="compositionally biased region" description="Basic residues" evidence="1">
    <location>
        <begin position="434"/>
        <end position="456"/>
    </location>
</feature>
<reference evidence="2 3" key="3">
    <citation type="journal article" date="2010" name="Sequencing">
        <title>Complete Genome Sequence of Rothia mucilaginosa DY-18: A Clinical Isolate with Dense Meshwork-Like Structures from a Persistent Apical Periodontitis Lesion.</title>
        <authorList>
            <person name="Yamane K."/>
            <person name="Nambu T."/>
            <person name="Yamanaka T."/>
            <person name="Mashimo C."/>
            <person name="Sugimori C."/>
            <person name="Leung K.-P."/>
            <person name="Fukushima H."/>
        </authorList>
    </citation>
    <scope>NUCLEOTIDE SEQUENCE [LARGE SCALE GENOMIC DNA]</scope>
    <source>
        <strain evidence="2 3">DY-18</strain>
    </source>
</reference>
<name>D2NT26_ROTMD</name>
<dbReference type="EMBL" id="AP011540">
    <property type="protein sequence ID" value="BAI64802.1"/>
    <property type="molecule type" value="Genomic_DNA"/>
</dbReference>
<feature type="region of interest" description="Disordered" evidence="1">
    <location>
        <begin position="288"/>
        <end position="314"/>
    </location>
</feature>
<dbReference type="HOGENOM" id="CLU_523612_0_0_11"/>
<evidence type="ECO:0000256" key="1">
    <source>
        <dbReference type="SAM" id="MobiDB-lite"/>
    </source>
</evidence>
<gene>
    <name evidence="2" type="ordered locus">RMDY18_09700</name>
</gene>
<feature type="region of interest" description="Disordered" evidence="1">
    <location>
        <begin position="380"/>
        <end position="402"/>
    </location>
</feature>